<dbReference type="EMBL" id="ML210187">
    <property type="protein sequence ID" value="TFK25374.1"/>
    <property type="molecule type" value="Genomic_DNA"/>
</dbReference>
<name>A0A5C3KY80_COPMA</name>
<evidence type="ECO:0000313" key="2">
    <source>
        <dbReference type="Proteomes" id="UP000307440"/>
    </source>
</evidence>
<proteinExistence type="predicted"/>
<organism evidence="1 2">
    <name type="scientific">Coprinopsis marcescibilis</name>
    <name type="common">Agaric fungus</name>
    <name type="synonym">Psathyrella marcescibilis</name>
    <dbReference type="NCBI Taxonomy" id="230819"/>
    <lineage>
        <taxon>Eukaryota</taxon>
        <taxon>Fungi</taxon>
        <taxon>Dikarya</taxon>
        <taxon>Basidiomycota</taxon>
        <taxon>Agaricomycotina</taxon>
        <taxon>Agaricomycetes</taxon>
        <taxon>Agaricomycetidae</taxon>
        <taxon>Agaricales</taxon>
        <taxon>Agaricineae</taxon>
        <taxon>Psathyrellaceae</taxon>
        <taxon>Coprinopsis</taxon>
    </lineage>
</organism>
<gene>
    <name evidence="1" type="ORF">FA15DRAFT_361349</name>
</gene>
<accession>A0A5C3KY80</accession>
<evidence type="ECO:0000313" key="1">
    <source>
        <dbReference type="EMBL" id="TFK25374.1"/>
    </source>
</evidence>
<dbReference type="AlphaFoldDB" id="A0A5C3KY80"/>
<protein>
    <submittedName>
        <fullName evidence="1">Uncharacterized protein</fullName>
    </submittedName>
</protein>
<reference evidence="1 2" key="1">
    <citation type="journal article" date="2019" name="Nat. Ecol. Evol.">
        <title>Megaphylogeny resolves global patterns of mushroom evolution.</title>
        <authorList>
            <person name="Varga T."/>
            <person name="Krizsan K."/>
            <person name="Foldi C."/>
            <person name="Dima B."/>
            <person name="Sanchez-Garcia M."/>
            <person name="Sanchez-Ramirez S."/>
            <person name="Szollosi G.J."/>
            <person name="Szarkandi J.G."/>
            <person name="Papp V."/>
            <person name="Albert L."/>
            <person name="Andreopoulos W."/>
            <person name="Angelini C."/>
            <person name="Antonin V."/>
            <person name="Barry K.W."/>
            <person name="Bougher N.L."/>
            <person name="Buchanan P."/>
            <person name="Buyck B."/>
            <person name="Bense V."/>
            <person name="Catcheside P."/>
            <person name="Chovatia M."/>
            <person name="Cooper J."/>
            <person name="Damon W."/>
            <person name="Desjardin D."/>
            <person name="Finy P."/>
            <person name="Geml J."/>
            <person name="Haridas S."/>
            <person name="Hughes K."/>
            <person name="Justo A."/>
            <person name="Karasinski D."/>
            <person name="Kautmanova I."/>
            <person name="Kiss B."/>
            <person name="Kocsube S."/>
            <person name="Kotiranta H."/>
            <person name="LaButti K.M."/>
            <person name="Lechner B.E."/>
            <person name="Liimatainen K."/>
            <person name="Lipzen A."/>
            <person name="Lukacs Z."/>
            <person name="Mihaltcheva S."/>
            <person name="Morgado L.N."/>
            <person name="Niskanen T."/>
            <person name="Noordeloos M.E."/>
            <person name="Ohm R.A."/>
            <person name="Ortiz-Santana B."/>
            <person name="Ovrebo C."/>
            <person name="Racz N."/>
            <person name="Riley R."/>
            <person name="Savchenko A."/>
            <person name="Shiryaev A."/>
            <person name="Soop K."/>
            <person name="Spirin V."/>
            <person name="Szebenyi C."/>
            <person name="Tomsovsky M."/>
            <person name="Tulloss R.E."/>
            <person name="Uehling J."/>
            <person name="Grigoriev I.V."/>
            <person name="Vagvolgyi C."/>
            <person name="Papp T."/>
            <person name="Martin F.M."/>
            <person name="Miettinen O."/>
            <person name="Hibbett D.S."/>
            <person name="Nagy L.G."/>
        </authorList>
    </citation>
    <scope>NUCLEOTIDE SEQUENCE [LARGE SCALE GENOMIC DNA]</scope>
    <source>
        <strain evidence="1 2">CBS 121175</strain>
    </source>
</reference>
<keyword evidence="2" id="KW-1185">Reference proteome</keyword>
<sequence length="171" mass="19128">MLGLGTDIGTFQGQKSRARAALSYFLGLMLHYIGSRYVHFSSGHAFGSDCLVPLLDPSGRCSLISGWRFLGLHSRSFIQSVSIRQSSFQPHSFIHGLQGFITTLIHSSICNNIHSTQPESLVRFLDFFQTHQLFSVSTSQLQQTFIRVSICIIHGVRPPHAHSFLSRSLEH</sequence>
<dbReference type="Proteomes" id="UP000307440">
    <property type="component" value="Unassembled WGS sequence"/>
</dbReference>